<dbReference type="EMBL" id="FWXD01000012">
    <property type="protein sequence ID" value="SMC25891.1"/>
    <property type="molecule type" value="Genomic_DNA"/>
</dbReference>
<keyword evidence="4" id="KW-1185">Reference proteome</keyword>
<organism evidence="3 4">
    <name type="scientific">Andreprevotia lacus DSM 23236</name>
    <dbReference type="NCBI Taxonomy" id="1121001"/>
    <lineage>
        <taxon>Bacteria</taxon>
        <taxon>Pseudomonadati</taxon>
        <taxon>Pseudomonadota</taxon>
        <taxon>Betaproteobacteria</taxon>
        <taxon>Neisseriales</taxon>
        <taxon>Chitinibacteraceae</taxon>
        <taxon>Andreprevotia</taxon>
    </lineage>
</organism>
<dbReference type="SUPFAM" id="SSF55961">
    <property type="entry name" value="Bet v1-like"/>
    <property type="match status" value="1"/>
</dbReference>
<dbReference type="Pfam" id="PF03364">
    <property type="entry name" value="Polyketide_cyc"/>
    <property type="match status" value="1"/>
</dbReference>
<evidence type="ECO:0000313" key="4">
    <source>
        <dbReference type="Proteomes" id="UP000192761"/>
    </source>
</evidence>
<feature type="domain" description="Coenzyme Q-binding protein COQ10 START" evidence="2">
    <location>
        <begin position="31"/>
        <end position="106"/>
    </location>
</feature>
<proteinExistence type="inferred from homology"/>
<protein>
    <submittedName>
        <fullName evidence="3">Carbon monoxide dehydrogenase subunit G</fullName>
    </submittedName>
</protein>
<sequence length="176" mass="19378">MVAAQADNPPVQVDAKRDGDKVLISASFTADVPKELVWQVMIDFDHMAEFMPRLAQSRVVQREGDRLTVNQHGSVHVGFFDIPFDSTREIQLKPPGELDSRAIGGNNGPMQSVATLTQQGRQTVISYHAEWQPTSGFMASLGVDLIKSQLGEQFGAMRQEMLRRAARNSSQTAAIP</sequence>
<dbReference type="InterPro" id="IPR005031">
    <property type="entry name" value="COQ10_START"/>
</dbReference>
<reference evidence="3 4" key="1">
    <citation type="submission" date="2017-04" db="EMBL/GenBank/DDBJ databases">
        <authorList>
            <person name="Afonso C.L."/>
            <person name="Miller P.J."/>
            <person name="Scott M.A."/>
            <person name="Spackman E."/>
            <person name="Goraichik I."/>
            <person name="Dimitrov K.M."/>
            <person name="Suarez D.L."/>
            <person name="Swayne D.E."/>
        </authorList>
    </citation>
    <scope>NUCLEOTIDE SEQUENCE [LARGE SCALE GENOMIC DNA]</scope>
    <source>
        <strain evidence="3 4">DSM 23236</strain>
    </source>
</reference>
<dbReference type="Proteomes" id="UP000192761">
    <property type="component" value="Unassembled WGS sequence"/>
</dbReference>
<dbReference type="InterPro" id="IPR023393">
    <property type="entry name" value="START-like_dom_sf"/>
</dbReference>
<evidence type="ECO:0000313" key="3">
    <source>
        <dbReference type="EMBL" id="SMC25891.1"/>
    </source>
</evidence>
<name>A0A1W1XQV9_9NEIS</name>
<evidence type="ECO:0000256" key="1">
    <source>
        <dbReference type="ARBA" id="ARBA00008918"/>
    </source>
</evidence>
<dbReference type="STRING" id="1121001.SAMN02745857_02319"/>
<accession>A0A1W1XQV9</accession>
<dbReference type="Gene3D" id="3.30.530.20">
    <property type="match status" value="1"/>
</dbReference>
<dbReference type="AlphaFoldDB" id="A0A1W1XQV9"/>
<gene>
    <name evidence="3" type="ORF">SAMN02745857_02319</name>
</gene>
<comment type="similarity">
    <text evidence="1">Belongs to the ribosome association toxin RatA family.</text>
</comment>
<evidence type="ECO:0000259" key="2">
    <source>
        <dbReference type="Pfam" id="PF03364"/>
    </source>
</evidence>